<dbReference type="Gene3D" id="1.10.1600.10">
    <property type="match status" value="1"/>
</dbReference>
<evidence type="ECO:0000256" key="10">
    <source>
        <dbReference type="ARBA" id="ARBA00022895"/>
    </source>
</evidence>
<dbReference type="Gene3D" id="3.40.50.410">
    <property type="entry name" value="von Willebrand factor, type A domain"/>
    <property type="match status" value="1"/>
</dbReference>
<evidence type="ECO:0000256" key="3">
    <source>
        <dbReference type="ARBA" id="ARBA00007726"/>
    </source>
</evidence>
<keyword evidence="14" id="KW-0539">Nucleus</keyword>
<comment type="similarity">
    <text evidence="3">Belongs to the ku80 family.</text>
</comment>
<keyword evidence="10" id="KW-0158">Chromosome</keyword>
<evidence type="ECO:0000256" key="11">
    <source>
        <dbReference type="ARBA" id="ARBA00023125"/>
    </source>
</evidence>
<evidence type="ECO:0000256" key="13">
    <source>
        <dbReference type="ARBA" id="ARBA00023204"/>
    </source>
</evidence>
<accession>A0A9N9HCF2</accession>
<feature type="region of interest" description="Disordered" evidence="16">
    <location>
        <begin position="738"/>
        <end position="776"/>
    </location>
</feature>
<evidence type="ECO:0000256" key="7">
    <source>
        <dbReference type="ARBA" id="ARBA00022801"/>
    </source>
</evidence>
<organism evidence="18 19">
    <name type="scientific">Acaulospora morrowiae</name>
    <dbReference type="NCBI Taxonomy" id="94023"/>
    <lineage>
        <taxon>Eukaryota</taxon>
        <taxon>Fungi</taxon>
        <taxon>Fungi incertae sedis</taxon>
        <taxon>Mucoromycota</taxon>
        <taxon>Glomeromycotina</taxon>
        <taxon>Glomeromycetes</taxon>
        <taxon>Diversisporales</taxon>
        <taxon>Acaulosporaceae</taxon>
        <taxon>Acaulospora</taxon>
    </lineage>
</organism>
<feature type="non-terminal residue" evidence="18">
    <location>
        <position position="776"/>
    </location>
</feature>
<evidence type="ECO:0000256" key="16">
    <source>
        <dbReference type="SAM" id="MobiDB-lite"/>
    </source>
</evidence>
<evidence type="ECO:0000256" key="5">
    <source>
        <dbReference type="ARBA" id="ARBA00022741"/>
    </source>
</evidence>
<dbReference type="PANTHER" id="PTHR12604">
    <property type="entry name" value="KU AUTOANTIGEN DNA HELICASE"/>
    <property type="match status" value="1"/>
</dbReference>
<keyword evidence="9" id="KW-0067">ATP-binding</keyword>
<dbReference type="SUPFAM" id="SSF53300">
    <property type="entry name" value="vWA-like"/>
    <property type="match status" value="1"/>
</dbReference>
<protein>
    <recommendedName>
        <fullName evidence="4">ATP-dependent DNA helicase II subunit 2</fullName>
    </recommendedName>
    <alternativeName>
        <fullName evidence="15">ATP-dependent DNA helicase II subunit Ku80</fullName>
    </alternativeName>
</protein>
<keyword evidence="11" id="KW-0238">DNA-binding</keyword>
<evidence type="ECO:0000256" key="2">
    <source>
        <dbReference type="ARBA" id="ARBA00004574"/>
    </source>
</evidence>
<dbReference type="InterPro" id="IPR006164">
    <property type="entry name" value="DNA_bd_Ku70/Ku80"/>
</dbReference>
<dbReference type="Pfam" id="PF08785">
    <property type="entry name" value="Ku_PK_bind"/>
    <property type="match status" value="1"/>
</dbReference>
<proteinExistence type="inferred from homology"/>
<dbReference type="InterPro" id="IPR014893">
    <property type="entry name" value="Ku_PK_bind"/>
</dbReference>
<dbReference type="GO" id="GO:0004386">
    <property type="term" value="F:helicase activity"/>
    <property type="evidence" value="ECO:0007669"/>
    <property type="project" value="UniProtKB-KW"/>
</dbReference>
<dbReference type="Pfam" id="PF03731">
    <property type="entry name" value="Ku_N"/>
    <property type="match status" value="1"/>
</dbReference>
<gene>
    <name evidence="18" type="ORF">AMORRO_LOCUS10501</name>
</gene>
<evidence type="ECO:0000313" key="19">
    <source>
        <dbReference type="Proteomes" id="UP000789342"/>
    </source>
</evidence>
<keyword evidence="13" id="KW-0234">DNA repair</keyword>
<feature type="compositionally biased region" description="Acidic residues" evidence="16">
    <location>
        <begin position="767"/>
        <end position="776"/>
    </location>
</feature>
<dbReference type="AlphaFoldDB" id="A0A9N9HCF2"/>
<evidence type="ECO:0000256" key="9">
    <source>
        <dbReference type="ARBA" id="ARBA00022840"/>
    </source>
</evidence>
<dbReference type="InterPro" id="IPR005161">
    <property type="entry name" value="Ku_N"/>
</dbReference>
<dbReference type="PANTHER" id="PTHR12604:SF4">
    <property type="entry name" value="X-RAY REPAIR CROSS-COMPLEMENTING PROTEIN 5"/>
    <property type="match status" value="1"/>
</dbReference>
<name>A0A9N9HCF2_9GLOM</name>
<dbReference type="GO" id="GO:0016787">
    <property type="term" value="F:hydrolase activity"/>
    <property type="evidence" value="ECO:0007669"/>
    <property type="project" value="UniProtKB-KW"/>
</dbReference>
<evidence type="ECO:0000256" key="12">
    <source>
        <dbReference type="ARBA" id="ARBA00023172"/>
    </source>
</evidence>
<dbReference type="Gene3D" id="1.25.40.240">
    <property type="entry name" value="Ku, C-terminal domain"/>
    <property type="match status" value="1"/>
</dbReference>
<dbReference type="GO" id="GO:0003684">
    <property type="term" value="F:damaged DNA binding"/>
    <property type="evidence" value="ECO:0007669"/>
    <property type="project" value="InterPro"/>
</dbReference>
<dbReference type="GO" id="GO:0043564">
    <property type="term" value="C:Ku70:Ku80 complex"/>
    <property type="evidence" value="ECO:0007669"/>
    <property type="project" value="InterPro"/>
</dbReference>
<evidence type="ECO:0000256" key="6">
    <source>
        <dbReference type="ARBA" id="ARBA00022763"/>
    </source>
</evidence>
<dbReference type="SUPFAM" id="SSF100939">
    <property type="entry name" value="SPOC domain-like"/>
    <property type="match status" value="1"/>
</dbReference>
<dbReference type="GO" id="GO:0006303">
    <property type="term" value="P:double-strand break repair via nonhomologous end joining"/>
    <property type="evidence" value="ECO:0007669"/>
    <property type="project" value="InterPro"/>
</dbReference>
<keyword evidence="7" id="KW-0378">Hydrolase</keyword>
<evidence type="ECO:0000256" key="8">
    <source>
        <dbReference type="ARBA" id="ARBA00022806"/>
    </source>
</evidence>
<keyword evidence="12" id="KW-0233">DNA recombination</keyword>
<dbReference type="Gene3D" id="2.40.290.10">
    <property type="match status" value="1"/>
</dbReference>
<comment type="caution">
    <text evidence="18">The sequence shown here is derived from an EMBL/GenBank/DDBJ whole genome shotgun (WGS) entry which is preliminary data.</text>
</comment>
<evidence type="ECO:0000256" key="14">
    <source>
        <dbReference type="ARBA" id="ARBA00023242"/>
    </source>
</evidence>
<evidence type="ECO:0000256" key="1">
    <source>
        <dbReference type="ARBA" id="ARBA00004123"/>
    </source>
</evidence>
<dbReference type="InterPro" id="IPR024193">
    <property type="entry name" value="Ku80"/>
</dbReference>
<dbReference type="SUPFAM" id="SSF101420">
    <property type="entry name" value="C-terminal domain of Ku80"/>
    <property type="match status" value="1"/>
</dbReference>
<dbReference type="InterPro" id="IPR036465">
    <property type="entry name" value="vWFA_dom_sf"/>
</dbReference>
<dbReference type="Pfam" id="PF02735">
    <property type="entry name" value="Ku"/>
    <property type="match status" value="1"/>
</dbReference>
<keyword evidence="10" id="KW-0779">Telomere</keyword>
<dbReference type="GO" id="GO:0000781">
    <property type="term" value="C:chromosome, telomeric region"/>
    <property type="evidence" value="ECO:0007669"/>
    <property type="project" value="UniProtKB-SubCell"/>
</dbReference>
<feature type="domain" description="Ku" evidence="17">
    <location>
        <begin position="323"/>
        <end position="460"/>
    </location>
</feature>
<dbReference type="InterPro" id="IPR016194">
    <property type="entry name" value="SPOC-like_C_dom_sf"/>
</dbReference>
<dbReference type="GO" id="GO:0000723">
    <property type="term" value="P:telomere maintenance"/>
    <property type="evidence" value="ECO:0007669"/>
    <property type="project" value="InterPro"/>
</dbReference>
<keyword evidence="6" id="KW-0227">DNA damage</keyword>
<reference evidence="18" key="1">
    <citation type="submission" date="2021-06" db="EMBL/GenBank/DDBJ databases">
        <authorList>
            <person name="Kallberg Y."/>
            <person name="Tangrot J."/>
            <person name="Rosling A."/>
        </authorList>
    </citation>
    <scope>NUCLEOTIDE SEQUENCE</scope>
    <source>
        <strain evidence="18">CL551</strain>
    </source>
</reference>
<evidence type="ECO:0000256" key="15">
    <source>
        <dbReference type="ARBA" id="ARBA00031847"/>
    </source>
</evidence>
<sequence>MADKKCTVYIIDVGPTMWKKERKQGGKGLDLTKKAVLTMLEAKVNIFSSFVENNAANSQFDINSRLPFCGGVIGGLKTDLTSLIVYGTDETNNYMNDESGGYENISVLYPIEQPKLPILRTVNEELPHGNQESDALDAISLAVEMINTHCRTLKYTKKIYLLTDGESPIDRSNREKIVEQANSSNVELNILGVDFDDEELGFFENNKSDMKKRNEKFFRKLVDDCQQGTVFSMEETLRQLSKPYIRVVRPTPVYKGTLSLGDFETNPQSSLVFNVEMYNRTTKAKLLTAKKYSSIAETSTSNDKKTFEVNVSKSHYISNNNEAVEVQMDELNKAYILGKTYVPVDELNEEIFNLPTKESMQIICFLKSDDLNRTYFMSNVSAILPPKEDPIMAQRLSAFIHALYEKESYAIVRYVRKNNETPKLGILIPYIKTPKECLHFIRIAFREDYRRFTFPSLDRVISKSGKQIVNHPYLPTDQIEYKMGKFIEGMDLTNSLTDEEGKPKEHLKVKECFNPIIHRTKRAICHRALHTDESIPSPDPEMVAQTKLIPCLIEKNKELIDELREILKIKKVIKEKGKTGKRRFADANRPPQIHSLDEILNNDELDTRENGKRARTENDVISDTLSQQEIVREVGTVDPVSNFKAMILNRDEDLVTSAVEQMSGVILHYVKTSFGEGLYKKAIECMKALRQACAQENETSRFNDFLKELKTLCFNSQPPKTHFWESVIREKISLISEDEAPDSTTTTQEAESFLNDTADKSNISAMNDDEVATDDL</sequence>
<dbReference type="GO" id="GO:0042162">
    <property type="term" value="F:telomeric DNA binding"/>
    <property type="evidence" value="ECO:0007669"/>
    <property type="project" value="InterPro"/>
</dbReference>
<evidence type="ECO:0000256" key="4">
    <source>
        <dbReference type="ARBA" id="ARBA00021792"/>
    </source>
</evidence>
<dbReference type="InterPro" id="IPR036494">
    <property type="entry name" value="Ku_C_sf"/>
</dbReference>
<dbReference type="SMART" id="SM00559">
    <property type="entry name" value="Ku78"/>
    <property type="match status" value="1"/>
</dbReference>
<dbReference type="EMBL" id="CAJVPV010011674">
    <property type="protein sequence ID" value="CAG8663340.1"/>
    <property type="molecule type" value="Genomic_DNA"/>
</dbReference>
<dbReference type="GO" id="GO:0005524">
    <property type="term" value="F:ATP binding"/>
    <property type="evidence" value="ECO:0007669"/>
    <property type="project" value="UniProtKB-KW"/>
</dbReference>
<dbReference type="CDD" id="cd00873">
    <property type="entry name" value="KU80"/>
    <property type="match status" value="1"/>
</dbReference>
<evidence type="ECO:0000313" key="18">
    <source>
        <dbReference type="EMBL" id="CAG8663340.1"/>
    </source>
</evidence>
<dbReference type="OrthoDB" id="30826at2759"/>
<keyword evidence="5" id="KW-0547">Nucleotide-binding</keyword>
<dbReference type="GO" id="GO:0006310">
    <property type="term" value="P:DNA recombination"/>
    <property type="evidence" value="ECO:0007669"/>
    <property type="project" value="UniProtKB-KW"/>
</dbReference>
<keyword evidence="19" id="KW-1185">Reference proteome</keyword>
<dbReference type="Proteomes" id="UP000789342">
    <property type="component" value="Unassembled WGS sequence"/>
</dbReference>
<comment type="subcellular location">
    <subcellularLocation>
        <location evidence="2">Chromosome</location>
        <location evidence="2">Telomere</location>
    </subcellularLocation>
    <subcellularLocation>
        <location evidence="1">Nucleus</location>
    </subcellularLocation>
</comment>
<dbReference type="GO" id="GO:0003690">
    <property type="term" value="F:double-stranded DNA binding"/>
    <property type="evidence" value="ECO:0007669"/>
    <property type="project" value="TreeGrafter"/>
</dbReference>
<evidence type="ECO:0000259" key="17">
    <source>
        <dbReference type="SMART" id="SM00559"/>
    </source>
</evidence>
<keyword evidence="8" id="KW-0347">Helicase</keyword>